<accession>A0A8S5UGM8</accession>
<proteinExistence type="predicted"/>
<protein>
    <submittedName>
        <fullName evidence="1">Uncharacterized protein</fullName>
    </submittedName>
</protein>
<dbReference type="EMBL" id="BK016086">
    <property type="protein sequence ID" value="DAF93534.1"/>
    <property type="molecule type" value="Genomic_DNA"/>
</dbReference>
<sequence length="56" mass="5905">MSVCVAATQGPAATLPFVGFPVNPRAYVTAWSTGAGPQRGCQWCSVYRCRAGRRSG</sequence>
<name>A0A8S5UGM8_9CAUD</name>
<reference evidence="1" key="1">
    <citation type="journal article" date="2021" name="Proc. Natl. Acad. Sci. U.S.A.">
        <title>A Catalog of Tens of Thousands of Viruses from Human Metagenomes Reveals Hidden Associations with Chronic Diseases.</title>
        <authorList>
            <person name="Tisza M.J."/>
            <person name="Buck C.B."/>
        </authorList>
    </citation>
    <scope>NUCLEOTIDE SEQUENCE</scope>
    <source>
        <strain evidence="1">Ctshb19</strain>
    </source>
</reference>
<organism evidence="1">
    <name type="scientific">Myoviridae sp. ctshb19</name>
    <dbReference type="NCBI Taxonomy" id="2825194"/>
    <lineage>
        <taxon>Viruses</taxon>
        <taxon>Duplodnaviria</taxon>
        <taxon>Heunggongvirae</taxon>
        <taxon>Uroviricota</taxon>
        <taxon>Caudoviricetes</taxon>
    </lineage>
</organism>
<evidence type="ECO:0000313" key="1">
    <source>
        <dbReference type="EMBL" id="DAF93534.1"/>
    </source>
</evidence>